<evidence type="ECO:0000313" key="5">
    <source>
        <dbReference type="Proteomes" id="UP000317257"/>
    </source>
</evidence>
<evidence type="ECO:0000256" key="1">
    <source>
        <dbReference type="SAM" id="MobiDB-lite"/>
    </source>
</evidence>
<feature type="compositionally biased region" description="Polar residues" evidence="1">
    <location>
        <begin position="129"/>
        <end position="147"/>
    </location>
</feature>
<organism evidence="2 4">
    <name type="scientific">Metarhizium rileyi (strain RCEF 4871)</name>
    <name type="common">Nomuraea rileyi</name>
    <dbReference type="NCBI Taxonomy" id="1649241"/>
    <lineage>
        <taxon>Eukaryota</taxon>
        <taxon>Fungi</taxon>
        <taxon>Dikarya</taxon>
        <taxon>Ascomycota</taxon>
        <taxon>Pezizomycotina</taxon>
        <taxon>Sordariomycetes</taxon>
        <taxon>Hypocreomycetidae</taxon>
        <taxon>Hypocreales</taxon>
        <taxon>Clavicipitaceae</taxon>
        <taxon>Metarhizium</taxon>
    </lineage>
</organism>
<reference evidence="5" key="2">
    <citation type="submission" date="2018-12" db="EMBL/GenBank/DDBJ databases">
        <title>The complete genome of Metarhizium rileyi, a key fungal pathogen of Lepidoptera.</title>
        <authorList>
            <person name="Binneck E."/>
            <person name="Lastra C.C.L."/>
            <person name="Sosa-Gomez D.R."/>
        </authorList>
    </citation>
    <scope>NUCLEOTIDE SEQUENCE [LARGE SCALE GENOMIC DNA]</scope>
    <source>
        <strain evidence="5">Cep018-CH2</strain>
    </source>
</reference>
<comment type="caution">
    <text evidence="2">The sequence shown here is derived from an EMBL/GenBank/DDBJ whole genome shotgun (WGS) entry which is preliminary data.</text>
</comment>
<reference evidence="2 4" key="1">
    <citation type="journal article" date="2016" name="Genome Biol. Evol.">
        <title>Divergent and convergent evolution of fungal pathogenicity.</title>
        <authorList>
            <person name="Shang Y."/>
            <person name="Xiao G."/>
            <person name="Zheng P."/>
            <person name="Cen K."/>
            <person name="Zhan S."/>
            <person name="Wang C."/>
        </authorList>
    </citation>
    <scope>NUCLEOTIDE SEQUENCE [LARGE SCALE GENOMIC DNA]</scope>
    <source>
        <strain evidence="2 4">RCEF 4871</strain>
    </source>
</reference>
<keyword evidence="4" id="KW-1185">Reference proteome</keyword>
<evidence type="ECO:0000313" key="4">
    <source>
        <dbReference type="Proteomes" id="UP000243498"/>
    </source>
</evidence>
<accession>A0A5C6GC03</accession>
<dbReference type="EMBL" id="SBHS01000012">
    <property type="protein sequence ID" value="TWU74268.1"/>
    <property type="molecule type" value="Genomic_DNA"/>
</dbReference>
<dbReference type="Proteomes" id="UP000243498">
    <property type="component" value="Unassembled WGS sequence"/>
</dbReference>
<gene>
    <name evidence="3" type="ORF">ED733_004818</name>
    <name evidence="2" type="ORF">NOR_07793</name>
</gene>
<evidence type="ECO:0000313" key="2">
    <source>
        <dbReference type="EMBL" id="OAA35776.1"/>
    </source>
</evidence>
<reference evidence="3" key="3">
    <citation type="journal article" date="2019" name="Microbiol. Resour. Announc.">
        <title>Genome Sequence of Metarhizium rileyi, a Microbial Control Agent for Lepidoptera.</title>
        <authorList>
            <person name="Binneck E."/>
            <person name="Lastra C.C.L."/>
            <person name="Sosa-Gomez D.R."/>
        </authorList>
    </citation>
    <scope>NUCLEOTIDE SEQUENCE</scope>
    <source>
        <strain evidence="3">Cep018-CH2</strain>
    </source>
</reference>
<name>A0A166XG80_METRR</name>
<dbReference type="EMBL" id="AZHC01000039">
    <property type="protein sequence ID" value="OAA35776.1"/>
    <property type="molecule type" value="Genomic_DNA"/>
</dbReference>
<feature type="compositionally biased region" description="Low complexity" evidence="1">
    <location>
        <begin position="45"/>
        <end position="61"/>
    </location>
</feature>
<protein>
    <submittedName>
        <fullName evidence="2">Uncharacterized protein</fullName>
    </submittedName>
</protein>
<dbReference type="AlphaFoldDB" id="A0A166XG80"/>
<feature type="compositionally biased region" description="Basic and acidic residues" evidence="1">
    <location>
        <begin position="116"/>
        <end position="128"/>
    </location>
</feature>
<accession>A0A166XG80</accession>
<feature type="region of interest" description="Disordered" evidence="1">
    <location>
        <begin position="21"/>
        <end position="156"/>
    </location>
</feature>
<proteinExistence type="predicted"/>
<sequence>MALPQMARLIFAAPETNFHVHDPSCPHRDRVYNQDTRRNRRNRQNQDGTRQLIPPSSAASPTSIGSVRGMLLTSHPALLPGQTSTGLFSVAIPGSPLPAKHTDPETSRSPRAAIYDIRDLPGKEDRNRPSTSPTTPQRGGTASSASMSHERAWHSV</sequence>
<feature type="compositionally biased region" description="Basic and acidic residues" evidence="1">
    <location>
        <begin position="21"/>
        <end position="37"/>
    </location>
</feature>
<evidence type="ECO:0000313" key="3">
    <source>
        <dbReference type="EMBL" id="TWU74268.1"/>
    </source>
</evidence>
<dbReference type="Proteomes" id="UP000317257">
    <property type="component" value="Unassembled WGS sequence"/>
</dbReference>